<organism evidence="1 2">
    <name type="scientific">Sporothrix epigloea</name>
    <dbReference type="NCBI Taxonomy" id="1892477"/>
    <lineage>
        <taxon>Eukaryota</taxon>
        <taxon>Fungi</taxon>
        <taxon>Dikarya</taxon>
        <taxon>Ascomycota</taxon>
        <taxon>Pezizomycotina</taxon>
        <taxon>Sordariomycetes</taxon>
        <taxon>Sordariomycetidae</taxon>
        <taxon>Ophiostomatales</taxon>
        <taxon>Ophiostomataceae</taxon>
        <taxon>Sporothrix</taxon>
    </lineage>
</organism>
<evidence type="ECO:0000313" key="2">
    <source>
        <dbReference type="Proteomes" id="UP001642501"/>
    </source>
</evidence>
<comment type="caution">
    <text evidence="1">The sequence shown here is derived from an EMBL/GenBank/DDBJ whole genome shotgun (WGS) entry which is preliminary data.</text>
</comment>
<name>A0ABP0E2H6_9PEZI</name>
<gene>
    <name evidence="1" type="ORF">SEPCBS57363_006331</name>
</gene>
<keyword evidence="2" id="KW-1185">Reference proteome</keyword>
<sequence length="169" mass="18536">MADRNDINNRHQVASRVSTSAFPGMARVVANSSMDNGGTSISSTTTSVRRNLFQSQLTRRPTQAAPVDMVSATVSRENTERDITAEPNSSLVEIVVRDRNGEVELVDPPSPATDDMGEMAFDTRQESERERQRLADTIKYHQQRTSIPGQPEGTGFCSLLHVQAISSVC</sequence>
<protein>
    <submittedName>
        <fullName evidence="1">Uncharacterized protein</fullName>
    </submittedName>
</protein>
<dbReference type="Proteomes" id="UP001642501">
    <property type="component" value="Unassembled WGS sequence"/>
</dbReference>
<dbReference type="EMBL" id="CAWUOM010000182">
    <property type="protein sequence ID" value="CAK7274770.1"/>
    <property type="molecule type" value="Genomic_DNA"/>
</dbReference>
<proteinExistence type="predicted"/>
<accession>A0ABP0E2H6</accession>
<reference evidence="1 2" key="1">
    <citation type="submission" date="2024-01" db="EMBL/GenBank/DDBJ databases">
        <authorList>
            <person name="Allen C."/>
            <person name="Tagirdzhanova G."/>
        </authorList>
    </citation>
    <scope>NUCLEOTIDE SEQUENCE [LARGE SCALE GENOMIC DNA]</scope>
    <source>
        <strain evidence="1 2">CBS 573.63</strain>
    </source>
</reference>
<evidence type="ECO:0000313" key="1">
    <source>
        <dbReference type="EMBL" id="CAK7274770.1"/>
    </source>
</evidence>